<dbReference type="InterPro" id="IPR012495">
    <property type="entry name" value="TadE-like_dom"/>
</dbReference>
<feature type="domain" description="TadE-like" evidence="2">
    <location>
        <begin position="13"/>
        <end position="55"/>
    </location>
</feature>
<comment type="caution">
    <text evidence="3">The sequence shown here is derived from an EMBL/GenBank/DDBJ whole genome shotgun (WGS) entry which is preliminary data.</text>
</comment>
<dbReference type="RefSeq" id="WP_209944768.1">
    <property type="nucleotide sequence ID" value="NZ_JAGGJU010000005.1"/>
</dbReference>
<name>A0ABS4DYH4_9HYPH</name>
<sequence>MRKIITFSKDRSGATAIEFALLALPFFLLVLAVLEVALLAFVDTSLDSALHKAARDVRTGSATKAAWNLTKFKSEVCNHMMVQFGCDSSLLIKTDVLSDFSGAAMTSPDLSKPLNISENFAPGKANDYMLIQAFLPWNSILGYAGVKTRTLPDGRYVLAASAMFRNEPFE</sequence>
<keyword evidence="1" id="KW-0812">Transmembrane</keyword>
<dbReference type="Proteomes" id="UP000759443">
    <property type="component" value="Unassembled WGS sequence"/>
</dbReference>
<reference evidence="3 4" key="1">
    <citation type="submission" date="2021-03" db="EMBL/GenBank/DDBJ databases">
        <title>Genomic Encyclopedia of Type Strains, Phase IV (KMG-IV): sequencing the most valuable type-strain genomes for metagenomic binning, comparative biology and taxonomic classification.</title>
        <authorList>
            <person name="Goeker M."/>
        </authorList>
    </citation>
    <scope>NUCLEOTIDE SEQUENCE [LARGE SCALE GENOMIC DNA]</scope>
    <source>
        <strain evidence="3 4">DSM 21600</strain>
    </source>
</reference>
<proteinExistence type="predicted"/>
<evidence type="ECO:0000256" key="1">
    <source>
        <dbReference type="SAM" id="Phobius"/>
    </source>
</evidence>
<evidence type="ECO:0000259" key="2">
    <source>
        <dbReference type="Pfam" id="PF07811"/>
    </source>
</evidence>
<accession>A0ABS4DYH4</accession>
<organism evidence="3 4">
    <name type="scientific">Rhizobium halophytocola</name>
    <dbReference type="NCBI Taxonomy" id="735519"/>
    <lineage>
        <taxon>Bacteria</taxon>
        <taxon>Pseudomonadati</taxon>
        <taxon>Pseudomonadota</taxon>
        <taxon>Alphaproteobacteria</taxon>
        <taxon>Hyphomicrobiales</taxon>
        <taxon>Rhizobiaceae</taxon>
        <taxon>Rhizobium/Agrobacterium group</taxon>
        <taxon>Rhizobium</taxon>
    </lineage>
</organism>
<keyword evidence="1" id="KW-1133">Transmembrane helix</keyword>
<gene>
    <name evidence="3" type="ORF">J2Z17_002177</name>
</gene>
<protein>
    <submittedName>
        <fullName evidence="3">Flp pilus assembly pilin Flp</fullName>
    </submittedName>
</protein>
<evidence type="ECO:0000313" key="3">
    <source>
        <dbReference type="EMBL" id="MBP1850740.1"/>
    </source>
</evidence>
<keyword evidence="4" id="KW-1185">Reference proteome</keyword>
<keyword evidence="1" id="KW-0472">Membrane</keyword>
<feature type="transmembrane region" description="Helical" evidence="1">
    <location>
        <begin position="21"/>
        <end position="42"/>
    </location>
</feature>
<evidence type="ECO:0000313" key="4">
    <source>
        <dbReference type="Proteomes" id="UP000759443"/>
    </source>
</evidence>
<dbReference type="Pfam" id="PF07811">
    <property type="entry name" value="TadE"/>
    <property type="match status" value="1"/>
</dbReference>
<dbReference type="EMBL" id="JAGGJU010000005">
    <property type="protein sequence ID" value="MBP1850740.1"/>
    <property type="molecule type" value="Genomic_DNA"/>
</dbReference>